<proteinExistence type="predicted"/>
<dbReference type="RefSeq" id="WP_093361296.1">
    <property type="nucleotide sequence ID" value="NZ_FOLG01000008.1"/>
</dbReference>
<dbReference type="InterPro" id="IPR050272">
    <property type="entry name" value="Isochorismatase-like_hydrls"/>
</dbReference>
<dbReference type="CDD" id="cd00431">
    <property type="entry name" value="cysteine_hydrolases"/>
    <property type="match status" value="1"/>
</dbReference>
<organism evidence="3 4">
    <name type="scientific">Tropicimonas isoalkanivorans</name>
    <dbReference type="NCBI Taxonomy" id="441112"/>
    <lineage>
        <taxon>Bacteria</taxon>
        <taxon>Pseudomonadati</taxon>
        <taxon>Pseudomonadota</taxon>
        <taxon>Alphaproteobacteria</taxon>
        <taxon>Rhodobacterales</taxon>
        <taxon>Roseobacteraceae</taxon>
        <taxon>Tropicimonas</taxon>
    </lineage>
</organism>
<evidence type="ECO:0000313" key="3">
    <source>
        <dbReference type="EMBL" id="SFC71943.1"/>
    </source>
</evidence>
<dbReference type="Gene3D" id="3.40.50.850">
    <property type="entry name" value="Isochorismatase-like"/>
    <property type="match status" value="1"/>
</dbReference>
<dbReference type="AlphaFoldDB" id="A0A1I1LNQ9"/>
<protein>
    <submittedName>
        <fullName evidence="3">Ureidoacrylate peracid hydrolase</fullName>
    </submittedName>
</protein>
<dbReference type="GO" id="GO:0016787">
    <property type="term" value="F:hydrolase activity"/>
    <property type="evidence" value="ECO:0007669"/>
    <property type="project" value="UniProtKB-KW"/>
</dbReference>
<dbReference type="PANTHER" id="PTHR43540">
    <property type="entry name" value="PEROXYUREIDOACRYLATE/UREIDOACRYLATE AMIDOHYDROLASE-RELATED"/>
    <property type="match status" value="1"/>
</dbReference>
<sequence length="217" mass="23902">MLSRDHPLHVPESALLVIDMQNFSAHRDGGAYKGVPDTEFDARFGWFFKTLEQGVIPNIRRLQAACRRSGVEVLYTTIESLTKNGRDRGLDYKRLGFDVPKGSWDGRVIDQLAPEDDEIVLPKSSSSVFISTHIDYVLRNLGIRQLVICGMETDDCVESAIRDAADLGYLVTQVTDACATYSAERHEAALAAIAGHCRQVTTDALLAEMDAAVGTWA</sequence>
<dbReference type="EMBL" id="FOLG01000008">
    <property type="protein sequence ID" value="SFC71943.1"/>
    <property type="molecule type" value="Genomic_DNA"/>
</dbReference>
<keyword evidence="1 3" id="KW-0378">Hydrolase</keyword>
<evidence type="ECO:0000259" key="2">
    <source>
        <dbReference type="Pfam" id="PF00857"/>
    </source>
</evidence>
<dbReference type="PANTHER" id="PTHR43540:SF1">
    <property type="entry name" value="ISOCHORISMATASE HYDROLASE"/>
    <property type="match status" value="1"/>
</dbReference>
<evidence type="ECO:0000256" key="1">
    <source>
        <dbReference type="ARBA" id="ARBA00022801"/>
    </source>
</evidence>
<dbReference type="SUPFAM" id="SSF52499">
    <property type="entry name" value="Isochorismatase-like hydrolases"/>
    <property type="match status" value="1"/>
</dbReference>
<dbReference type="STRING" id="441112.SAMN04488094_108101"/>
<gene>
    <name evidence="3" type="ORF">SAMN04488094_108101</name>
</gene>
<keyword evidence="4" id="KW-1185">Reference proteome</keyword>
<feature type="domain" description="Isochorismatase-like" evidence="2">
    <location>
        <begin position="13"/>
        <end position="202"/>
    </location>
</feature>
<dbReference type="Pfam" id="PF00857">
    <property type="entry name" value="Isochorismatase"/>
    <property type="match status" value="1"/>
</dbReference>
<dbReference type="Proteomes" id="UP000198728">
    <property type="component" value="Unassembled WGS sequence"/>
</dbReference>
<dbReference type="OrthoDB" id="9807387at2"/>
<dbReference type="InterPro" id="IPR000868">
    <property type="entry name" value="Isochorismatase-like_dom"/>
</dbReference>
<reference evidence="3 4" key="1">
    <citation type="submission" date="2016-10" db="EMBL/GenBank/DDBJ databases">
        <authorList>
            <person name="de Groot N.N."/>
        </authorList>
    </citation>
    <scope>NUCLEOTIDE SEQUENCE [LARGE SCALE GENOMIC DNA]</scope>
    <source>
        <strain evidence="3 4">DSM 19548</strain>
    </source>
</reference>
<evidence type="ECO:0000313" key="4">
    <source>
        <dbReference type="Proteomes" id="UP000198728"/>
    </source>
</evidence>
<dbReference type="InterPro" id="IPR036380">
    <property type="entry name" value="Isochorismatase-like_sf"/>
</dbReference>
<name>A0A1I1LNQ9_9RHOB</name>
<accession>A0A1I1LNQ9</accession>